<dbReference type="EMBL" id="ABIB01000003">
    <property type="protein sequence ID" value="EDP96826.1"/>
    <property type="molecule type" value="Genomic_DNA"/>
</dbReference>
<evidence type="ECO:0000313" key="1">
    <source>
        <dbReference type="EMBL" id="EDP96826.1"/>
    </source>
</evidence>
<dbReference type="eggNOG" id="COG0457">
    <property type="taxonomic scope" value="Bacteria"/>
</dbReference>
<proteinExistence type="predicted"/>
<dbReference type="RefSeq" id="WP_007095880.1">
    <property type="nucleotide sequence ID" value="NZ_CP142125.1"/>
</dbReference>
<name>A9DRQ0_9FLAO</name>
<protein>
    <submittedName>
        <fullName evidence="1">Uncharacterized protein</fullName>
    </submittedName>
</protein>
<organism evidence="1 2">
    <name type="scientific">Kordia algicida OT-1</name>
    <dbReference type="NCBI Taxonomy" id="391587"/>
    <lineage>
        <taxon>Bacteria</taxon>
        <taxon>Pseudomonadati</taxon>
        <taxon>Bacteroidota</taxon>
        <taxon>Flavobacteriia</taxon>
        <taxon>Flavobacteriales</taxon>
        <taxon>Flavobacteriaceae</taxon>
        <taxon>Kordia</taxon>
    </lineage>
</organism>
<comment type="caution">
    <text evidence="1">The sequence shown here is derived from an EMBL/GenBank/DDBJ whole genome shotgun (WGS) entry which is preliminary data.</text>
</comment>
<dbReference type="STRING" id="391587.KAOT1_16723"/>
<evidence type="ECO:0000313" key="2">
    <source>
        <dbReference type="Proteomes" id="UP000002945"/>
    </source>
</evidence>
<dbReference type="HOGENOM" id="CLU_634148_0_0_10"/>
<reference evidence="1 2" key="1">
    <citation type="journal article" date="2011" name="J. Bacteriol.">
        <title>Genome sequence of the algicidal bacterium Kordia algicida OT-1.</title>
        <authorList>
            <person name="Lee H.S."/>
            <person name="Kang S.G."/>
            <person name="Kwon K.K."/>
            <person name="Lee J.H."/>
            <person name="Kim S.J."/>
        </authorList>
    </citation>
    <scope>NUCLEOTIDE SEQUENCE [LARGE SCALE GENOMIC DNA]</scope>
    <source>
        <strain evidence="1 2">OT-1</strain>
    </source>
</reference>
<dbReference type="Proteomes" id="UP000002945">
    <property type="component" value="Unassembled WGS sequence"/>
</dbReference>
<dbReference type="AlphaFoldDB" id="A9DRQ0"/>
<dbReference type="OrthoDB" id="742084at2"/>
<sequence>MKKLFYVLLLLLLTSIFYQCSLLENDDLTPIEKEREEINESLYSYQVLVWKYIKMLHKATYVNENIYPELLPIKEKLGNIENAVAVFREGKSPKNLSGLDYVTFYNDLLEKKNFIEETDEDVLPSFLEFKDGKPKQKFTEEEKAQIKTTEHFLLSGMTMFVSKLGKDISLYEMMQVKMELIPESELKCLYRLFRGMLFFQKGMVYMTEEEFTQNITWLENNEDADFTNYYFYLKGKQFSQPQAYQVSLSMNYLLRGIDRLLIGEEDKEKAGLEDFQKFLNIMNQLGVQSELTLAIETYLHLKNEDSEKAIVSLLKLKESNMLSKKEKNTIDESITYLKDRKSGKVLNTVYDKYFLGKIITKYTWNVLSELNWKQFLKQQGFDNADQFFEKIDTSKEFIQNIEKYTSEEAMKEAGKQLKEEGEKLWGKAKQVWDEN</sequence>
<accession>A9DRQ0</accession>
<keyword evidence="2" id="KW-1185">Reference proteome</keyword>
<gene>
    <name evidence="1" type="ORF">KAOT1_16723</name>
</gene>